<feature type="transmembrane region" description="Helical" evidence="8">
    <location>
        <begin position="356"/>
        <end position="377"/>
    </location>
</feature>
<keyword evidence="10" id="KW-0560">Oxidoreductase</keyword>
<gene>
    <name evidence="10" type="ORF">CFE62_001335</name>
</gene>
<dbReference type="PROSITE" id="PS00194">
    <property type="entry name" value="THIOREDOXIN_1"/>
    <property type="match status" value="1"/>
</dbReference>
<dbReference type="InterPro" id="IPR035671">
    <property type="entry name" value="DsbD_gamma"/>
</dbReference>
<reference evidence="10 11" key="2">
    <citation type="journal article" date="2018" name="J. Invertebr. Pathol.">
        <title>'Candidatus Aquirickettsiella gammari' (Gammaproteobacteria: Legionellales: Coxiellaceae): A bacterial pathogen of the freshwater crustacean Gammarus fossarum (Malacostraca: Amphipoda).</title>
        <authorList>
            <person name="Bojko J."/>
            <person name="Dunn A.M."/>
            <person name="Stebbing P.D."/>
            <person name="van Aerle R."/>
            <person name="Bacela-Spychalska K."/>
            <person name="Bean T.P."/>
            <person name="Urrutia A."/>
            <person name="Stentiford G.D."/>
        </authorList>
    </citation>
    <scope>NUCLEOTIDE SEQUENCE [LARGE SCALE GENOMIC DNA]</scope>
    <source>
        <strain evidence="10">RA15029</strain>
    </source>
</reference>
<sequence length="562" mass="61937">MEGRYILLYLNKLLRFLWLGFWLSTLFSPAYAIQALPADQVFQVSVQRLNATTLAARWTIKPGYYLYRNKISFHTTPILFKSVIFPQGLIKHNQFLGDYEVYQGKLSTLLKFEYPLPAKKLHILVHYQGCAVAGFCYPPIVKNIVLTDSGATLNQADTNVISAMGENSLLGKNPAQASSRKSLSEQSKIVQLLAGHNIFLTLLSFFGFGLLLSLTPCVLPLIPVLSAIILGQKQLTTGKAFGLSLTYVLAMALTYALAGVFAGLAGSYLQAFLQSPWVIIIVCALFVFLAFSLFGFYELRLPASWHEKLIHISNRQQGGNYLGVALMGCLSTLVISPCVTAPLVGVLTYIGNTGNAILGGVALFILGLGSGVPLLIIGTSEGRWLPKSGPWMNGIKIIFGIMMLAMAVWLLARIIPSNSRPFYLLHPNQIETAATSHFQTIKSVADLKRVLIYAKQQNKPVLLDFYANWCLSCKEMERVVFTAPAVKSMLAQFILLRADVTANDAVDKALEQQFHVVAPPTFLFFTADGQELTDARIVGQEESQIFANHLRNILAVKYTART</sequence>
<dbReference type="PROSITE" id="PS51352">
    <property type="entry name" value="THIOREDOXIN_2"/>
    <property type="match status" value="1"/>
</dbReference>
<dbReference type="Gene3D" id="3.40.30.10">
    <property type="entry name" value="Glutaredoxin"/>
    <property type="match status" value="1"/>
</dbReference>
<comment type="caution">
    <text evidence="10">The sequence shown here is derived from an EMBL/GenBank/DDBJ whole genome shotgun (WGS) entry which is preliminary data.</text>
</comment>
<proteinExistence type="predicted"/>
<keyword evidence="11" id="KW-1185">Reference proteome</keyword>
<evidence type="ECO:0000259" key="9">
    <source>
        <dbReference type="PROSITE" id="PS51352"/>
    </source>
</evidence>
<keyword evidence="2" id="KW-1003">Cell membrane</keyword>
<keyword evidence="5 8" id="KW-1133">Transmembrane helix</keyword>
<dbReference type="InterPro" id="IPR003834">
    <property type="entry name" value="Cyt_c_assmbl_TM_dom"/>
</dbReference>
<dbReference type="SUPFAM" id="SSF74863">
    <property type="entry name" value="Thiol:disulfide interchange protein DsbD, N-terminal domain (DsbD-alpha)"/>
    <property type="match status" value="1"/>
</dbReference>
<comment type="subcellular location">
    <subcellularLocation>
        <location evidence="1">Cell membrane</location>
        <topology evidence="1">Multi-pass membrane protein</topology>
    </subcellularLocation>
</comment>
<evidence type="ECO:0000256" key="5">
    <source>
        <dbReference type="ARBA" id="ARBA00022989"/>
    </source>
</evidence>
<dbReference type="Proteomes" id="UP000226429">
    <property type="component" value="Unassembled WGS sequence"/>
</dbReference>
<feature type="transmembrane region" description="Helical" evidence="8">
    <location>
        <begin position="243"/>
        <end position="265"/>
    </location>
</feature>
<evidence type="ECO:0000256" key="1">
    <source>
        <dbReference type="ARBA" id="ARBA00004651"/>
    </source>
</evidence>
<dbReference type="Pfam" id="PF13899">
    <property type="entry name" value="Thioredoxin_7"/>
    <property type="match status" value="1"/>
</dbReference>
<dbReference type="InterPro" id="IPR036249">
    <property type="entry name" value="Thioredoxin-like_sf"/>
</dbReference>
<dbReference type="GO" id="GO:0017004">
    <property type="term" value="P:cytochrome complex assembly"/>
    <property type="evidence" value="ECO:0007669"/>
    <property type="project" value="UniProtKB-KW"/>
</dbReference>
<dbReference type="CDD" id="cd02953">
    <property type="entry name" value="DsbDgamma"/>
    <property type="match status" value="1"/>
</dbReference>
<dbReference type="EMBL" id="NMOS02000002">
    <property type="protein sequence ID" value="RDH41029.1"/>
    <property type="molecule type" value="Genomic_DNA"/>
</dbReference>
<feature type="transmembrane region" description="Helical" evidence="8">
    <location>
        <begin position="198"/>
        <end position="231"/>
    </location>
</feature>
<accession>A0A370CJJ2</accession>
<keyword evidence="7" id="KW-0676">Redox-active center</keyword>
<keyword evidence="6 8" id="KW-0472">Membrane</keyword>
<dbReference type="GO" id="GO:0005886">
    <property type="term" value="C:plasma membrane"/>
    <property type="evidence" value="ECO:0007669"/>
    <property type="project" value="UniProtKB-SubCell"/>
</dbReference>
<dbReference type="InterPro" id="IPR017937">
    <property type="entry name" value="Thioredoxin_CS"/>
</dbReference>
<evidence type="ECO:0000256" key="6">
    <source>
        <dbReference type="ARBA" id="ARBA00023136"/>
    </source>
</evidence>
<dbReference type="Gene3D" id="2.60.40.1250">
    <property type="entry name" value="Thiol:disulfide interchange protein DsbD, N-terminal domain"/>
    <property type="match status" value="1"/>
</dbReference>
<dbReference type="PANTHER" id="PTHR32234">
    <property type="entry name" value="THIOL:DISULFIDE INTERCHANGE PROTEIN DSBD"/>
    <property type="match status" value="1"/>
</dbReference>
<evidence type="ECO:0000313" key="11">
    <source>
        <dbReference type="Proteomes" id="UP000226429"/>
    </source>
</evidence>
<evidence type="ECO:0000256" key="7">
    <source>
        <dbReference type="ARBA" id="ARBA00023284"/>
    </source>
</evidence>
<dbReference type="InterPro" id="IPR013766">
    <property type="entry name" value="Thioredoxin_domain"/>
</dbReference>
<dbReference type="Pfam" id="PF02683">
    <property type="entry name" value="DsbD_TM"/>
    <property type="match status" value="1"/>
</dbReference>
<evidence type="ECO:0000313" key="10">
    <source>
        <dbReference type="EMBL" id="RDH41029.1"/>
    </source>
</evidence>
<feature type="transmembrane region" description="Helical" evidence="8">
    <location>
        <begin position="320"/>
        <end position="350"/>
    </location>
</feature>
<dbReference type="InterPro" id="IPR036929">
    <property type="entry name" value="DsbDN_sf"/>
</dbReference>
<dbReference type="Pfam" id="PF11412">
    <property type="entry name" value="DsbD_N"/>
    <property type="match status" value="1"/>
</dbReference>
<evidence type="ECO:0000256" key="2">
    <source>
        <dbReference type="ARBA" id="ARBA00022475"/>
    </source>
</evidence>
<feature type="domain" description="Thioredoxin" evidence="9">
    <location>
        <begin position="409"/>
        <end position="555"/>
    </location>
</feature>
<keyword evidence="4" id="KW-0201">Cytochrome c-type biogenesis</keyword>
<evidence type="ECO:0000256" key="3">
    <source>
        <dbReference type="ARBA" id="ARBA00022692"/>
    </source>
</evidence>
<name>A0A370CJJ2_9COXI</name>
<dbReference type="NCBIfam" id="NF001419">
    <property type="entry name" value="PRK00293.1"/>
    <property type="match status" value="1"/>
</dbReference>
<dbReference type="InterPro" id="IPR028250">
    <property type="entry name" value="DsbDN"/>
</dbReference>
<feature type="transmembrane region" description="Helical" evidence="8">
    <location>
        <begin position="277"/>
        <end position="299"/>
    </location>
</feature>
<dbReference type="PANTHER" id="PTHR32234:SF0">
    <property type="entry name" value="THIOL:DISULFIDE INTERCHANGE PROTEIN DSBD"/>
    <property type="match status" value="1"/>
</dbReference>
<evidence type="ECO:0000256" key="8">
    <source>
        <dbReference type="SAM" id="Phobius"/>
    </source>
</evidence>
<keyword evidence="3 8" id="KW-0812">Transmembrane</keyword>
<reference evidence="10 11" key="1">
    <citation type="journal article" date="2017" name="Int. J. Syst. Evol. Microbiol.">
        <title>Aquarickettsiella crustaci n. gen. n. sp. (Gammaproteobacteria: Legionellales: Coxiellaceae); a bacterial pathogen of the freshwater crustacean: Gammarus fossarum (Malacostraca: Amphipoda).</title>
        <authorList>
            <person name="Bojko J."/>
            <person name="Dunn A.M."/>
            <person name="Stebbing P.D."/>
            <person name="Van Aerle R."/>
            <person name="Bacela-Spychalska K."/>
            <person name="Bean T.P."/>
            <person name="Stentiford G.D."/>
        </authorList>
    </citation>
    <scope>NUCLEOTIDE SEQUENCE [LARGE SCALE GENOMIC DNA]</scope>
    <source>
        <strain evidence="10">RA15029</strain>
    </source>
</reference>
<dbReference type="EC" id="1.8.1.8" evidence="10"/>
<dbReference type="GO" id="GO:0045454">
    <property type="term" value="P:cell redox homeostasis"/>
    <property type="evidence" value="ECO:0007669"/>
    <property type="project" value="TreeGrafter"/>
</dbReference>
<feature type="transmembrane region" description="Helical" evidence="8">
    <location>
        <begin position="397"/>
        <end position="415"/>
    </location>
</feature>
<dbReference type="GO" id="GO:0047134">
    <property type="term" value="F:protein-disulfide reductase [NAD(P)H] activity"/>
    <property type="evidence" value="ECO:0007669"/>
    <property type="project" value="UniProtKB-EC"/>
</dbReference>
<evidence type="ECO:0000256" key="4">
    <source>
        <dbReference type="ARBA" id="ARBA00022748"/>
    </source>
</evidence>
<dbReference type="AlphaFoldDB" id="A0A370CJJ2"/>
<protein>
    <submittedName>
        <fullName evidence="10">Protein-disulfide reductase DsbD</fullName>
        <ecNumber evidence="10">1.8.1.8</ecNumber>
    </submittedName>
</protein>
<organism evidence="10 11">
    <name type="scientific">Candidatus Aquirickettsiella gammari</name>
    <dbReference type="NCBI Taxonomy" id="2016198"/>
    <lineage>
        <taxon>Bacteria</taxon>
        <taxon>Pseudomonadati</taxon>
        <taxon>Pseudomonadota</taxon>
        <taxon>Gammaproteobacteria</taxon>
        <taxon>Legionellales</taxon>
        <taxon>Coxiellaceae</taxon>
        <taxon>Candidatus Aquirickettsiella</taxon>
    </lineage>
</organism>
<dbReference type="SUPFAM" id="SSF52833">
    <property type="entry name" value="Thioredoxin-like"/>
    <property type="match status" value="1"/>
</dbReference>